<comment type="caution">
    <text evidence="1">The sequence shown here is derived from an EMBL/GenBank/DDBJ whole genome shotgun (WGS) entry which is preliminary data.</text>
</comment>
<reference evidence="1 2" key="1">
    <citation type="submission" date="2024-02" db="EMBL/GenBank/DDBJ databases">
        <authorList>
            <person name="Chen Y."/>
            <person name="Shah S."/>
            <person name="Dougan E. K."/>
            <person name="Thang M."/>
            <person name="Chan C."/>
        </authorList>
    </citation>
    <scope>NUCLEOTIDE SEQUENCE [LARGE SCALE GENOMIC DNA]</scope>
</reference>
<keyword evidence="2" id="KW-1185">Reference proteome</keyword>
<sequence>MDWQLRDQLQCLDSDLSALLRPRAQPSIKTDQRRCPSCVRPLRPLRIQVLGQCIKSLGTRTFNCSTGLNRLQRRDLAELLSACTVEDPSVEELRAALQVLPWTTKNAATMLLPAAVPPDSRAVMLLTGRGAEPSIDKEGCTFCQGLVREEAQLCKALLTLAAQLLSWSAGLEELKRKNFAAVVLDCCRSATFCDDVAVFCADLEQMQWMELSDFSSPLSVQRLPPKEVVSNTRDQSLKRALQQDVYLEEKKALQQLQSLLASGHDDESLRKLEQLLLASLREAEKEMRDTAVDSQVHWPSPQETWTLPTERQETPLHFGEPQLPQHAPQQAHRVEAFLSRTL</sequence>
<evidence type="ECO:0000313" key="2">
    <source>
        <dbReference type="Proteomes" id="UP001642484"/>
    </source>
</evidence>
<organism evidence="1 2">
    <name type="scientific">Durusdinium trenchii</name>
    <dbReference type="NCBI Taxonomy" id="1381693"/>
    <lineage>
        <taxon>Eukaryota</taxon>
        <taxon>Sar</taxon>
        <taxon>Alveolata</taxon>
        <taxon>Dinophyceae</taxon>
        <taxon>Suessiales</taxon>
        <taxon>Symbiodiniaceae</taxon>
        <taxon>Durusdinium</taxon>
    </lineage>
</organism>
<proteinExistence type="predicted"/>
<dbReference type="EMBL" id="CAXAMN010001847">
    <property type="protein sequence ID" value="CAK8996528.1"/>
    <property type="molecule type" value="Genomic_DNA"/>
</dbReference>
<evidence type="ECO:0000313" key="1">
    <source>
        <dbReference type="EMBL" id="CAK8996528.1"/>
    </source>
</evidence>
<gene>
    <name evidence="1" type="ORF">CCMP2556_LOCUS4495</name>
</gene>
<dbReference type="Proteomes" id="UP001642484">
    <property type="component" value="Unassembled WGS sequence"/>
</dbReference>
<protein>
    <submittedName>
        <fullName evidence="1">Uncharacterized protein</fullName>
    </submittedName>
</protein>
<accession>A0ABP0I523</accession>
<name>A0ABP0I523_9DINO</name>